<name>A0A084JHK5_9CLOT</name>
<proteinExistence type="predicted"/>
<reference evidence="1 2" key="1">
    <citation type="submission" date="2014-07" db="EMBL/GenBank/DDBJ databases">
        <title>Draft genome of Clostridium sulfidigenes 113A isolated from sediments associated with methane hydrate from Krishna Godavari basin.</title>
        <authorList>
            <person name="Honkalas V.S."/>
            <person name="Dabir A.P."/>
            <person name="Arora P."/>
            <person name="Dhakephalkar P.K."/>
        </authorList>
    </citation>
    <scope>NUCLEOTIDE SEQUENCE [LARGE SCALE GENOMIC DNA]</scope>
    <source>
        <strain evidence="1 2">113A</strain>
    </source>
</reference>
<evidence type="ECO:0000313" key="2">
    <source>
        <dbReference type="Proteomes" id="UP000028542"/>
    </source>
</evidence>
<organism evidence="1 2">
    <name type="scientific">Clostridium sulfidigenes</name>
    <dbReference type="NCBI Taxonomy" id="318464"/>
    <lineage>
        <taxon>Bacteria</taxon>
        <taxon>Bacillati</taxon>
        <taxon>Bacillota</taxon>
        <taxon>Clostridia</taxon>
        <taxon>Eubacteriales</taxon>
        <taxon>Clostridiaceae</taxon>
        <taxon>Clostridium</taxon>
    </lineage>
</organism>
<evidence type="ECO:0000313" key="1">
    <source>
        <dbReference type="EMBL" id="KEZ88439.1"/>
    </source>
</evidence>
<dbReference type="Proteomes" id="UP000028542">
    <property type="component" value="Unassembled WGS sequence"/>
</dbReference>
<gene>
    <name evidence="1" type="ORF">IO99_01990</name>
</gene>
<dbReference type="AlphaFoldDB" id="A0A084JHK5"/>
<dbReference type="EMBL" id="JPMD01000002">
    <property type="protein sequence ID" value="KEZ88439.1"/>
    <property type="molecule type" value="Genomic_DNA"/>
</dbReference>
<keyword evidence="2" id="KW-1185">Reference proteome</keyword>
<comment type="caution">
    <text evidence="1">The sequence shown here is derived from an EMBL/GenBank/DDBJ whole genome shotgun (WGS) entry which is preliminary data.</text>
</comment>
<sequence length="84" mass="10066">MLNTCDKRFYYMIDTADIEISYYLNNSFELIKDSIEEGIVLDDERICYGFWEDKAIKIFKGAYFKKLPWINLFSFLNYTFSIGI</sequence>
<accession>A0A084JHK5</accession>
<protein>
    <submittedName>
        <fullName evidence="1">Uncharacterized protein</fullName>
    </submittedName>
</protein>